<dbReference type="RefSeq" id="WP_262581827.1">
    <property type="nucleotide sequence ID" value="NZ_JAOQJV010000012.1"/>
</dbReference>
<keyword evidence="1" id="KW-0732">Signal</keyword>
<name>A0ABT2S795_9FIRM</name>
<dbReference type="EMBL" id="JAOQJV010000012">
    <property type="protein sequence ID" value="MCU6700458.1"/>
    <property type="molecule type" value="Genomic_DNA"/>
</dbReference>
<proteinExistence type="predicted"/>
<feature type="chain" id="PRO_5047372085" evidence="1">
    <location>
        <begin position="31"/>
        <end position="162"/>
    </location>
</feature>
<evidence type="ECO:0000256" key="1">
    <source>
        <dbReference type="SAM" id="SignalP"/>
    </source>
</evidence>
<comment type="caution">
    <text evidence="2">The sequence shown here is derived from an EMBL/GenBank/DDBJ whole genome shotgun (WGS) entry which is preliminary data.</text>
</comment>
<gene>
    <name evidence="2" type="ORF">OCV65_09485</name>
</gene>
<sequence>MQKRAISTICAISMLICLLLSTSTGMSAEASDNRSMLDGSYLTNETESTGTDIKITRGENLQVGYSKIRKVKAGVIYAGGTTIGQHTCKSIQITVSVERAKWEDEEWEVVEVWHKENTDADLVSTSKKLEVEGGWYYRVVCIHSADGDMSSSATDGLYVEEP</sequence>
<accession>A0ABT2S795</accession>
<protein>
    <submittedName>
        <fullName evidence="2">DUF6147 family protein</fullName>
    </submittedName>
</protein>
<reference evidence="2 3" key="1">
    <citation type="journal article" date="2021" name="ISME Commun">
        <title>Automated analysis of genomic sequences facilitates high-throughput and comprehensive description of bacteria.</title>
        <authorList>
            <person name="Hitch T.C.A."/>
        </authorList>
    </citation>
    <scope>NUCLEOTIDE SEQUENCE [LARGE SCALE GENOMIC DNA]</scope>
    <source>
        <strain evidence="2 3">Sanger_02</strain>
    </source>
</reference>
<feature type="signal peptide" evidence="1">
    <location>
        <begin position="1"/>
        <end position="30"/>
    </location>
</feature>
<organism evidence="2 3">
    <name type="scientific">Dorea ammoniilytica</name>
    <dbReference type="NCBI Taxonomy" id="2981788"/>
    <lineage>
        <taxon>Bacteria</taxon>
        <taxon>Bacillati</taxon>
        <taxon>Bacillota</taxon>
        <taxon>Clostridia</taxon>
        <taxon>Lachnospirales</taxon>
        <taxon>Lachnospiraceae</taxon>
        <taxon>Dorea</taxon>
    </lineage>
</organism>
<dbReference type="Proteomes" id="UP001207605">
    <property type="component" value="Unassembled WGS sequence"/>
</dbReference>
<evidence type="ECO:0000313" key="2">
    <source>
        <dbReference type="EMBL" id="MCU6700458.1"/>
    </source>
</evidence>
<evidence type="ECO:0000313" key="3">
    <source>
        <dbReference type="Proteomes" id="UP001207605"/>
    </source>
</evidence>
<keyword evidence="3" id="KW-1185">Reference proteome</keyword>